<proteinExistence type="predicted"/>
<dbReference type="RefSeq" id="WP_115816837.1">
    <property type="nucleotide sequence ID" value="NZ_QRDV01000002.1"/>
</dbReference>
<dbReference type="Proteomes" id="UP000256980">
    <property type="component" value="Unassembled WGS sequence"/>
</dbReference>
<dbReference type="InterPro" id="IPR000792">
    <property type="entry name" value="Tscrpt_reg_LuxR_C"/>
</dbReference>
<dbReference type="Pfam" id="PF00196">
    <property type="entry name" value="GerE"/>
    <property type="match status" value="1"/>
</dbReference>
<evidence type="ECO:0000259" key="4">
    <source>
        <dbReference type="PROSITE" id="PS50043"/>
    </source>
</evidence>
<evidence type="ECO:0000313" key="5">
    <source>
        <dbReference type="EMBL" id="RED45538.1"/>
    </source>
</evidence>
<dbReference type="InterPro" id="IPR016032">
    <property type="entry name" value="Sig_transdc_resp-reg_C-effctor"/>
</dbReference>
<dbReference type="GO" id="GO:0003677">
    <property type="term" value="F:DNA binding"/>
    <property type="evidence" value="ECO:0007669"/>
    <property type="project" value="UniProtKB-KW"/>
</dbReference>
<evidence type="ECO:0000256" key="1">
    <source>
        <dbReference type="ARBA" id="ARBA00023015"/>
    </source>
</evidence>
<dbReference type="PANTHER" id="PTHR44688">
    <property type="entry name" value="DNA-BINDING TRANSCRIPTIONAL ACTIVATOR DEVR_DOSR"/>
    <property type="match status" value="1"/>
</dbReference>
<reference evidence="5 6" key="1">
    <citation type="submission" date="2018-07" db="EMBL/GenBank/DDBJ databases">
        <title>Genomic Encyclopedia of Type Strains, Phase III (KMG-III): the genomes of soil and plant-associated and newly described type strains.</title>
        <authorList>
            <person name="Whitman W."/>
        </authorList>
    </citation>
    <scope>NUCLEOTIDE SEQUENCE [LARGE SCALE GENOMIC DNA]</scope>
    <source>
        <strain evidence="5 6">CECT 7946</strain>
    </source>
</reference>
<dbReference type="PRINTS" id="PR00038">
    <property type="entry name" value="HTHLUXR"/>
</dbReference>
<sequence>MKYTEIKDLYKFIFQSYDKPFLREHIQKFMELDEYLPYSSTFFCVTNTQELTFEFVSKNYTTCLGLDPNELKVHGMRYFWRRIHPDDIDAWLGALNNLMEFTLSEIPEDKRKDANYTWNFRIKNGDDVYVNIIQNTTPLVFDSENKPIIGLAHYTVLDPNIKMDITASAKLLNSKNEYETIYFNNFSQKLLHDGISNRERDVIRLLLLNRTSKEISEKLEISSHTVDTHRRNILKKFKISSTGELVGMLKLNQHWL</sequence>
<dbReference type="Gene3D" id="1.10.10.10">
    <property type="entry name" value="Winged helix-like DNA-binding domain superfamily/Winged helix DNA-binding domain"/>
    <property type="match status" value="1"/>
</dbReference>
<evidence type="ECO:0000313" key="6">
    <source>
        <dbReference type="Proteomes" id="UP000256980"/>
    </source>
</evidence>
<feature type="domain" description="HTH luxR-type" evidence="4">
    <location>
        <begin position="184"/>
        <end position="253"/>
    </location>
</feature>
<protein>
    <submittedName>
        <fullName evidence="5">Regulatory LuxR family protein</fullName>
    </submittedName>
</protein>
<gene>
    <name evidence="5" type="ORF">DFQ10_102414</name>
</gene>
<dbReference type="SMART" id="SM00421">
    <property type="entry name" value="HTH_LUXR"/>
    <property type="match status" value="1"/>
</dbReference>
<keyword evidence="3" id="KW-0804">Transcription</keyword>
<organism evidence="5 6">
    <name type="scientific">Winogradskyella eximia</name>
    <dbReference type="NCBI Taxonomy" id="262006"/>
    <lineage>
        <taxon>Bacteria</taxon>
        <taxon>Pseudomonadati</taxon>
        <taxon>Bacteroidota</taxon>
        <taxon>Flavobacteriia</taxon>
        <taxon>Flavobacteriales</taxon>
        <taxon>Flavobacteriaceae</taxon>
        <taxon>Winogradskyella</taxon>
    </lineage>
</organism>
<dbReference type="CDD" id="cd06170">
    <property type="entry name" value="LuxR_C_like"/>
    <property type="match status" value="1"/>
</dbReference>
<comment type="caution">
    <text evidence="5">The sequence shown here is derived from an EMBL/GenBank/DDBJ whole genome shotgun (WGS) entry which is preliminary data.</text>
</comment>
<keyword evidence="1" id="KW-0805">Transcription regulation</keyword>
<dbReference type="SUPFAM" id="SSF55785">
    <property type="entry name" value="PYP-like sensor domain (PAS domain)"/>
    <property type="match status" value="1"/>
</dbReference>
<dbReference type="SUPFAM" id="SSF46894">
    <property type="entry name" value="C-terminal effector domain of the bipartite response regulators"/>
    <property type="match status" value="1"/>
</dbReference>
<dbReference type="GO" id="GO:0006355">
    <property type="term" value="P:regulation of DNA-templated transcription"/>
    <property type="evidence" value="ECO:0007669"/>
    <property type="project" value="InterPro"/>
</dbReference>
<dbReference type="AlphaFoldDB" id="A0A3D9H7R8"/>
<dbReference type="PANTHER" id="PTHR44688:SF16">
    <property type="entry name" value="DNA-BINDING TRANSCRIPTIONAL ACTIVATOR DEVR_DOSR"/>
    <property type="match status" value="1"/>
</dbReference>
<accession>A0A3D9H7R8</accession>
<keyword evidence="2" id="KW-0238">DNA-binding</keyword>
<dbReference type="EMBL" id="QRDV01000002">
    <property type="protein sequence ID" value="RED45538.1"/>
    <property type="molecule type" value="Genomic_DNA"/>
</dbReference>
<evidence type="ECO:0000256" key="2">
    <source>
        <dbReference type="ARBA" id="ARBA00023125"/>
    </source>
</evidence>
<dbReference type="PROSITE" id="PS50043">
    <property type="entry name" value="HTH_LUXR_2"/>
    <property type="match status" value="1"/>
</dbReference>
<dbReference type="InterPro" id="IPR036388">
    <property type="entry name" value="WH-like_DNA-bd_sf"/>
</dbReference>
<dbReference type="Gene3D" id="3.30.450.20">
    <property type="entry name" value="PAS domain"/>
    <property type="match status" value="1"/>
</dbReference>
<name>A0A3D9H7R8_9FLAO</name>
<keyword evidence="6" id="KW-1185">Reference proteome</keyword>
<dbReference type="OrthoDB" id="965844at2"/>
<evidence type="ECO:0000256" key="3">
    <source>
        <dbReference type="ARBA" id="ARBA00023163"/>
    </source>
</evidence>
<dbReference type="InterPro" id="IPR035965">
    <property type="entry name" value="PAS-like_dom_sf"/>
</dbReference>